<protein>
    <submittedName>
        <fullName evidence="1">Bacteriophage head-tail adaptor</fullName>
    </submittedName>
</protein>
<dbReference type="NCBIfam" id="TIGR01563">
    <property type="entry name" value="gp16_SPP1"/>
    <property type="match status" value="1"/>
</dbReference>
<dbReference type="KEGG" id="avi:Avi_6189"/>
<accession>B9K2S6</accession>
<dbReference type="Gene3D" id="2.40.10.270">
    <property type="entry name" value="Bacteriophage SPP1 head-tail adaptor protein"/>
    <property type="match status" value="1"/>
</dbReference>
<name>B9K2S6_ALLAM</name>
<dbReference type="HOGENOM" id="CLU_147810_6_1_5"/>
<organism evidence="1 2">
    <name type="scientific">Allorhizobium ampelinum (strain ATCC BAA-846 / DSM 112012 / S4)</name>
    <name type="common">Agrobacterium vitis (strain S4)</name>
    <dbReference type="NCBI Taxonomy" id="311402"/>
    <lineage>
        <taxon>Bacteria</taxon>
        <taxon>Pseudomonadati</taxon>
        <taxon>Pseudomonadota</taxon>
        <taxon>Alphaproteobacteria</taxon>
        <taxon>Hyphomicrobiales</taxon>
        <taxon>Rhizobiaceae</taxon>
        <taxon>Rhizobium/Agrobacterium group</taxon>
        <taxon>Allorhizobium</taxon>
        <taxon>Allorhizobium ampelinum</taxon>
    </lineage>
</organism>
<reference evidence="1 2" key="1">
    <citation type="journal article" date="2009" name="J. Bacteriol.">
        <title>Genome sequences of three Agrobacterium biovars help elucidate the evolution of multichromosome genomes in bacteria.</title>
        <authorList>
            <person name="Slater S.C."/>
            <person name="Goldman B.S."/>
            <person name="Goodner B."/>
            <person name="Setubal J.C."/>
            <person name="Farrand S.K."/>
            <person name="Nester E.W."/>
            <person name="Burr T.J."/>
            <person name="Banta L."/>
            <person name="Dickerman A.W."/>
            <person name="Paulsen I."/>
            <person name="Otten L."/>
            <person name="Suen G."/>
            <person name="Welch R."/>
            <person name="Almeida N.F."/>
            <person name="Arnold F."/>
            <person name="Burton O.T."/>
            <person name="Du Z."/>
            <person name="Ewing A."/>
            <person name="Godsy E."/>
            <person name="Heisel S."/>
            <person name="Houmiel K.L."/>
            <person name="Jhaveri J."/>
            <person name="Lu J."/>
            <person name="Miller N.M."/>
            <person name="Norton S."/>
            <person name="Chen Q."/>
            <person name="Phoolcharoen W."/>
            <person name="Ohlin V."/>
            <person name="Ondrusek D."/>
            <person name="Pride N."/>
            <person name="Stricklin S.L."/>
            <person name="Sun J."/>
            <person name="Wheeler C."/>
            <person name="Wilson L."/>
            <person name="Zhu H."/>
            <person name="Wood D.W."/>
        </authorList>
    </citation>
    <scope>NUCLEOTIDE SEQUENCE [LARGE SCALE GENOMIC DNA]</scope>
    <source>
        <strain evidence="2">S4 / ATCC BAA-846</strain>
    </source>
</reference>
<dbReference type="eggNOG" id="COG5614">
    <property type="taxonomic scope" value="Bacteria"/>
</dbReference>
<evidence type="ECO:0000313" key="1">
    <source>
        <dbReference type="EMBL" id="ACM39174.1"/>
    </source>
</evidence>
<evidence type="ECO:0000313" key="2">
    <source>
        <dbReference type="Proteomes" id="UP000001596"/>
    </source>
</evidence>
<keyword evidence="2" id="KW-1185">Reference proteome</keyword>
<dbReference type="InterPro" id="IPR008767">
    <property type="entry name" value="Phage_SPP1_head-tail_adaptor"/>
</dbReference>
<dbReference type="STRING" id="311402.Avi_6189"/>
<proteinExistence type="predicted"/>
<sequence length="106" mass="12044">MRAGKLDRRITLLRETETGRDALNQPILEWVGIKTVWAGKTVNKGTEVVQAQQMSGTRPLTFRIRHRPGLSLKDRVRYDGALYEIKDIREIGRRVGLDLDCVAVAE</sequence>
<dbReference type="AlphaFoldDB" id="B9K2S6"/>
<gene>
    <name evidence="1" type="ordered locus">Avi_6189</name>
</gene>
<dbReference type="Pfam" id="PF05521">
    <property type="entry name" value="Phage_HCP"/>
    <property type="match status" value="1"/>
</dbReference>
<dbReference type="EMBL" id="CP000634">
    <property type="protein sequence ID" value="ACM39174.1"/>
    <property type="molecule type" value="Genomic_DNA"/>
</dbReference>
<dbReference type="Proteomes" id="UP000001596">
    <property type="component" value="Chromosome 2"/>
</dbReference>
<dbReference type="InterPro" id="IPR038666">
    <property type="entry name" value="SSP1_head-tail_sf"/>
</dbReference>
<dbReference type="RefSeq" id="WP_012654416.1">
    <property type="nucleotide sequence ID" value="NC_011988.1"/>
</dbReference>